<keyword evidence="2" id="KW-1003">Cell membrane</keyword>
<evidence type="ECO:0000256" key="6">
    <source>
        <dbReference type="ARBA" id="ARBA00038076"/>
    </source>
</evidence>
<dbReference type="InterPro" id="IPR003838">
    <property type="entry name" value="ABC3_permease_C"/>
</dbReference>
<feature type="domain" description="ABC3 transporter permease C-terminal" evidence="8">
    <location>
        <begin position="507"/>
        <end position="625"/>
    </location>
</feature>
<evidence type="ECO:0000256" key="2">
    <source>
        <dbReference type="ARBA" id="ARBA00022475"/>
    </source>
</evidence>
<feature type="transmembrane region" description="Helical" evidence="7">
    <location>
        <begin position="239"/>
        <end position="265"/>
    </location>
</feature>
<dbReference type="EMBL" id="BOMH01000071">
    <property type="protein sequence ID" value="GID70080.1"/>
    <property type="molecule type" value="Genomic_DNA"/>
</dbReference>
<protein>
    <submittedName>
        <fullName evidence="9">ABC transporter permease</fullName>
    </submittedName>
</protein>
<evidence type="ECO:0000313" key="9">
    <source>
        <dbReference type="EMBL" id="GID70080.1"/>
    </source>
</evidence>
<feature type="transmembrane region" description="Helical" evidence="7">
    <location>
        <begin position="161"/>
        <end position="183"/>
    </location>
</feature>
<feature type="transmembrane region" description="Helical" evidence="7">
    <location>
        <begin position="204"/>
        <end position="227"/>
    </location>
</feature>
<organism evidence="9 10">
    <name type="scientific">Actinoplanes cyaneus</name>
    <dbReference type="NCBI Taxonomy" id="52696"/>
    <lineage>
        <taxon>Bacteria</taxon>
        <taxon>Bacillati</taxon>
        <taxon>Actinomycetota</taxon>
        <taxon>Actinomycetes</taxon>
        <taxon>Micromonosporales</taxon>
        <taxon>Micromonosporaceae</taxon>
        <taxon>Actinoplanes</taxon>
    </lineage>
</organism>
<dbReference type="GO" id="GO:0022857">
    <property type="term" value="F:transmembrane transporter activity"/>
    <property type="evidence" value="ECO:0007669"/>
    <property type="project" value="TreeGrafter"/>
</dbReference>
<dbReference type="RefSeq" id="WP_203753407.1">
    <property type="nucleotide sequence ID" value="NZ_BAAAUC010000032.1"/>
</dbReference>
<accession>A0A919IQ03</accession>
<evidence type="ECO:0000256" key="4">
    <source>
        <dbReference type="ARBA" id="ARBA00022989"/>
    </source>
</evidence>
<comment type="similarity">
    <text evidence="6">Belongs to the ABC-4 integral membrane protein family.</text>
</comment>
<feature type="domain" description="ABC3 transporter permease C-terminal" evidence="8">
    <location>
        <begin position="71"/>
        <end position="189"/>
    </location>
</feature>
<keyword evidence="4 7" id="KW-1133">Transmembrane helix</keyword>
<dbReference type="PANTHER" id="PTHR30572">
    <property type="entry name" value="MEMBRANE COMPONENT OF TRANSPORTER-RELATED"/>
    <property type="match status" value="1"/>
</dbReference>
<comment type="subcellular location">
    <subcellularLocation>
        <location evidence="1">Cell membrane</location>
        <topology evidence="1">Multi-pass membrane protein</topology>
    </subcellularLocation>
</comment>
<evidence type="ECO:0000256" key="5">
    <source>
        <dbReference type="ARBA" id="ARBA00023136"/>
    </source>
</evidence>
<dbReference type="GO" id="GO:0005886">
    <property type="term" value="C:plasma membrane"/>
    <property type="evidence" value="ECO:0007669"/>
    <property type="project" value="UniProtKB-SubCell"/>
</dbReference>
<proteinExistence type="inferred from homology"/>
<feature type="transmembrane region" description="Helical" evidence="7">
    <location>
        <begin position="63"/>
        <end position="91"/>
    </location>
</feature>
<sequence length="633" mass="63893">MLRLSWAGFRERWTLFIGAALTVCLGVALVQSSLLLLLSAVTLEPPAGTSAVDRMRFDEANGASAALISVTLGFAALFAVFIISSTFAFTVEQRRRDMALLRLVGAGRRHVRRLMLGEAVLLGAIGAVAGVPAGQAVMAAQSALLVRLGFLPEGFAGQWRGWIPFASIGVGVVLAVVSVLVAARRAARVRPLAALRDTGEAARVMTAGRWVSGLVFGAGAIVLAALAPVGGAVGGQAMALNVSICAAIALAMLGPVLVSLLTRLVPGAGVLGMLAKANVRDNVRRSASTAAPLILLVGLLLGQAGASSSFATAGHEELRRTTKAGLVVESIGPGDGRLSGVPGVLDVSTETSMPVAVTTTSGKAVNTRIMSALVIDPAAYGRVHPGGSELPGLRAGAVVAGPGASGYSPGDRIGVRIGDTDLGPQPVVAAVPTAIGGGAALLLATGTLPAGLLAGAPSRTFVTLDPRADRSRVTAALAAAGTVSELDDWLTRDGANRSATSTRILLVVMGVAGLYALVGVVNAVVIAAATRRREFAAARATGLTRRQVVRMALAESSIVTFLGLLLGLVAAAGTYAGVLATTAAVTGTATLDLPWRLIAAVAVSAFLVTGLTSVLTSWSATRGQPVALLGAQE</sequence>
<feature type="transmembrane region" description="Helical" evidence="7">
    <location>
        <begin position="595"/>
        <end position="615"/>
    </location>
</feature>
<feature type="transmembrane region" description="Helical" evidence="7">
    <location>
        <begin position="504"/>
        <end position="530"/>
    </location>
</feature>
<dbReference type="PANTHER" id="PTHR30572:SF4">
    <property type="entry name" value="ABC TRANSPORTER PERMEASE YTRF"/>
    <property type="match status" value="1"/>
</dbReference>
<reference evidence="9" key="1">
    <citation type="submission" date="2021-01" db="EMBL/GenBank/DDBJ databases">
        <title>Whole genome shotgun sequence of Actinoplanes cyaneus NBRC 14990.</title>
        <authorList>
            <person name="Komaki H."/>
            <person name="Tamura T."/>
        </authorList>
    </citation>
    <scope>NUCLEOTIDE SEQUENCE</scope>
    <source>
        <strain evidence="9">NBRC 14990</strain>
    </source>
</reference>
<dbReference type="Proteomes" id="UP000619479">
    <property type="component" value="Unassembled WGS sequence"/>
</dbReference>
<dbReference type="Pfam" id="PF02687">
    <property type="entry name" value="FtsX"/>
    <property type="match status" value="2"/>
</dbReference>
<evidence type="ECO:0000256" key="1">
    <source>
        <dbReference type="ARBA" id="ARBA00004651"/>
    </source>
</evidence>
<gene>
    <name evidence="9" type="ORF">Acy02nite_79610</name>
</gene>
<evidence type="ECO:0000313" key="10">
    <source>
        <dbReference type="Proteomes" id="UP000619479"/>
    </source>
</evidence>
<feature type="transmembrane region" description="Helical" evidence="7">
    <location>
        <begin position="12"/>
        <end position="43"/>
    </location>
</feature>
<keyword evidence="5 7" id="KW-0472">Membrane</keyword>
<evidence type="ECO:0000256" key="3">
    <source>
        <dbReference type="ARBA" id="ARBA00022692"/>
    </source>
</evidence>
<keyword evidence="3 7" id="KW-0812">Transmembrane</keyword>
<evidence type="ECO:0000259" key="8">
    <source>
        <dbReference type="Pfam" id="PF02687"/>
    </source>
</evidence>
<comment type="caution">
    <text evidence="9">The sequence shown here is derived from an EMBL/GenBank/DDBJ whole genome shotgun (WGS) entry which is preliminary data.</text>
</comment>
<dbReference type="AlphaFoldDB" id="A0A919IQ03"/>
<keyword evidence="10" id="KW-1185">Reference proteome</keyword>
<feature type="transmembrane region" description="Helical" evidence="7">
    <location>
        <begin position="551"/>
        <end position="575"/>
    </location>
</feature>
<dbReference type="InterPro" id="IPR050250">
    <property type="entry name" value="Macrolide_Exporter_MacB"/>
</dbReference>
<name>A0A919IQ03_9ACTN</name>
<feature type="transmembrane region" description="Helical" evidence="7">
    <location>
        <begin position="119"/>
        <end position="141"/>
    </location>
</feature>
<evidence type="ECO:0000256" key="7">
    <source>
        <dbReference type="SAM" id="Phobius"/>
    </source>
</evidence>